<dbReference type="EMBL" id="CP001744">
    <property type="protein sequence ID" value="ADG69593.1"/>
    <property type="molecule type" value="Genomic_DNA"/>
</dbReference>
<sequence length="88" mass="9472">MKSQLTNAGNTIVPAYLALLARGLSIVKEPSAFTESGMIWVAEDTTTQFSAEDLVTLLGLVAMQETRGAGWQASDEEIESFFAKYGVP</sequence>
<reference evidence="1 2" key="1">
    <citation type="journal article" date="2010" name="Stand. Genomic Sci.">
        <title>Complete genome sequence of Planctomyces limnophilus type strain (Mu 290).</title>
        <authorList>
            <person name="Labutti K."/>
            <person name="Sikorski J."/>
            <person name="Schneider S."/>
            <person name="Nolan M."/>
            <person name="Lucas S."/>
            <person name="Glavina Del Rio T."/>
            <person name="Tice H."/>
            <person name="Cheng J.F."/>
            <person name="Goodwin L."/>
            <person name="Pitluck S."/>
            <person name="Liolios K."/>
            <person name="Ivanova N."/>
            <person name="Mavromatis K."/>
            <person name="Mikhailova N."/>
            <person name="Pati A."/>
            <person name="Chen A."/>
            <person name="Palaniappan K."/>
            <person name="Land M."/>
            <person name="Hauser L."/>
            <person name="Chang Y.J."/>
            <person name="Jeffries C.D."/>
            <person name="Tindall B.J."/>
            <person name="Rohde M."/>
            <person name="Goker M."/>
            <person name="Woyke T."/>
            <person name="Bristow J."/>
            <person name="Eisen J.A."/>
            <person name="Markowitz V."/>
            <person name="Hugenholtz P."/>
            <person name="Kyrpides N.C."/>
            <person name="Klenk H.P."/>
            <person name="Lapidus A."/>
        </authorList>
    </citation>
    <scope>NUCLEOTIDE SEQUENCE [LARGE SCALE GENOMIC DNA]</scope>
    <source>
        <strain evidence="2">ATCC 43296 / DSM 3776 / IFAM 1008 / 290</strain>
    </source>
</reference>
<protein>
    <submittedName>
        <fullName evidence="1">Uncharacterized protein</fullName>
    </submittedName>
</protein>
<organism evidence="1 2">
    <name type="scientific">Planctopirus limnophila (strain ATCC 43296 / DSM 3776 / IFAM 1008 / Mu 290)</name>
    <name type="common">Planctomyces limnophilus</name>
    <dbReference type="NCBI Taxonomy" id="521674"/>
    <lineage>
        <taxon>Bacteria</taxon>
        <taxon>Pseudomonadati</taxon>
        <taxon>Planctomycetota</taxon>
        <taxon>Planctomycetia</taxon>
        <taxon>Planctomycetales</taxon>
        <taxon>Planctomycetaceae</taxon>
        <taxon>Planctopirus</taxon>
    </lineage>
</organism>
<dbReference type="AlphaFoldDB" id="D5SWK0"/>
<dbReference type="Proteomes" id="UP000002220">
    <property type="component" value="Chromosome"/>
</dbReference>
<accession>D5SWK0</accession>
<proteinExistence type="predicted"/>
<name>D5SWK0_PLAL2</name>
<gene>
    <name evidence="1" type="ordered locus">Plim_3781</name>
</gene>
<keyword evidence="2" id="KW-1185">Reference proteome</keyword>
<dbReference type="HOGENOM" id="CLU_2565954_0_0_0"/>
<evidence type="ECO:0000313" key="2">
    <source>
        <dbReference type="Proteomes" id="UP000002220"/>
    </source>
</evidence>
<dbReference type="KEGG" id="plm:Plim_3781"/>
<evidence type="ECO:0000313" key="1">
    <source>
        <dbReference type="EMBL" id="ADG69593.1"/>
    </source>
</evidence>